<dbReference type="PANTHER" id="PTHR34310">
    <property type="entry name" value="DUF427 DOMAIN PROTEIN (AFU_ORTHOLOGUE AFUA_3G02220)"/>
    <property type="match status" value="1"/>
</dbReference>
<name>A0A4R5KIS5_9MICC</name>
<accession>A0A4R5KIS5</accession>
<keyword evidence="3" id="KW-1185">Reference proteome</keyword>
<dbReference type="Pfam" id="PF04248">
    <property type="entry name" value="NTP_transf_9"/>
    <property type="match status" value="1"/>
</dbReference>
<dbReference type="EMBL" id="SMRU01000016">
    <property type="protein sequence ID" value="TDF94337.1"/>
    <property type="molecule type" value="Genomic_DNA"/>
</dbReference>
<dbReference type="InterPro" id="IPR038694">
    <property type="entry name" value="DUF427_sf"/>
</dbReference>
<sequence length="283" mass="31277">MATKLSEVIVGTFPQLRYEPTPKRIRASIGGNAVVDTLHAWLVWEPRRITPVYAVPEEEVLAELRPAGAPTADVPEVAVRMSAGAPPSFDPRTGFGRHTTPGEPLDVVTGTTAVPGAAFRPDDPDLAGYVVLDFAAFEWREDDEEILAHPRDPFHRVDIRASSQAVTVSLDGVTLASTNSAQLLYETLLPVRYYFPAEDVRLDFMEESAKRTACAYKGEASYWTYPGSEGGKDIAWSYKRPLRDAAQIHGLVSFFNERLDVTVDGVLQPRPVTPWSRPQDRRG</sequence>
<dbReference type="RefSeq" id="WP_133204977.1">
    <property type="nucleotide sequence ID" value="NZ_SMRU01000016.1"/>
</dbReference>
<dbReference type="Proteomes" id="UP000295511">
    <property type="component" value="Unassembled WGS sequence"/>
</dbReference>
<gene>
    <name evidence="2" type="ORF">E1809_14645</name>
</gene>
<dbReference type="PANTHER" id="PTHR34310:SF9">
    <property type="entry name" value="BLR5716 PROTEIN"/>
    <property type="match status" value="1"/>
</dbReference>
<evidence type="ECO:0000313" key="2">
    <source>
        <dbReference type="EMBL" id="TDF94337.1"/>
    </source>
</evidence>
<comment type="caution">
    <text evidence="2">The sequence shown here is derived from an EMBL/GenBank/DDBJ whole genome shotgun (WGS) entry which is preliminary data.</text>
</comment>
<protein>
    <submittedName>
        <fullName evidence="2">DUF427 domain-containing protein</fullName>
    </submittedName>
</protein>
<reference evidence="2 3" key="1">
    <citation type="submission" date="2019-03" db="EMBL/GenBank/DDBJ databases">
        <title>Whole genome sequence of Arthrobacter sp JH1-1.</title>
        <authorList>
            <person name="Trinh H.N."/>
        </authorList>
    </citation>
    <scope>NUCLEOTIDE SEQUENCE [LARGE SCALE GENOMIC DNA]</scope>
    <source>
        <strain evidence="2 3">JH1-1</strain>
    </source>
</reference>
<feature type="domain" description="DUF427" evidence="1">
    <location>
        <begin position="166"/>
        <end position="257"/>
    </location>
</feature>
<organism evidence="2 3">
    <name type="scientific">Arthrobacter terricola</name>
    <dbReference type="NCBI Taxonomy" id="2547396"/>
    <lineage>
        <taxon>Bacteria</taxon>
        <taxon>Bacillati</taxon>
        <taxon>Actinomycetota</taxon>
        <taxon>Actinomycetes</taxon>
        <taxon>Micrococcales</taxon>
        <taxon>Micrococcaceae</taxon>
        <taxon>Arthrobacter</taxon>
    </lineage>
</organism>
<dbReference type="OrthoDB" id="285364at2"/>
<dbReference type="AlphaFoldDB" id="A0A4R5KIS5"/>
<dbReference type="Gene3D" id="2.170.150.40">
    <property type="entry name" value="Domain of unknown function (DUF427)"/>
    <property type="match status" value="2"/>
</dbReference>
<evidence type="ECO:0000313" key="3">
    <source>
        <dbReference type="Proteomes" id="UP000295511"/>
    </source>
</evidence>
<evidence type="ECO:0000259" key="1">
    <source>
        <dbReference type="Pfam" id="PF04248"/>
    </source>
</evidence>
<dbReference type="InterPro" id="IPR007361">
    <property type="entry name" value="DUF427"/>
</dbReference>
<proteinExistence type="predicted"/>